<keyword evidence="2" id="KW-0812">Transmembrane</keyword>
<reference evidence="3 4" key="1">
    <citation type="journal article" date="2020" name="Mol. Plant">
        <title>The Chromosome-Based Rubber Tree Genome Provides New Insights into Spurge Genome Evolution and Rubber Biosynthesis.</title>
        <authorList>
            <person name="Liu J."/>
            <person name="Shi C."/>
            <person name="Shi C.C."/>
            <person name="Li W."/>
            <person name="Zhang Q.J."/>
            <person name="Zhang Y."/>
            <person name="Li K."/>
            <person name="Lu H.F."/>
            <person name="Shi C."/>
            <person name="Zhu S.T."/>
            <person name="Xiao Z.Y."/>
            <person name="Nan H."/>
            <person name="Yue Y."/>
            <person name="Zhu X.G."/>
            <person name="Wu Y."/>
            <person name="Hong X.N."/>
            <person name="Fan G.Y."/>
            <person name="Tong Y."/>
            <person name="Zhang D."/>
            <person name="Mao C.L."/>
            <person name="Liu Y.L."/>
            <person name="Hao S.J."/>
            <person name="Liu W.Q."/>
            <person name="Lv M.Q."/>
            <person name="Zhang H.B."/>
            <person name="Liu Y."/>
            <person name="Hu-Tang G.R."/>
            <person name="Wang J.P."/>
            <person name="Wang J.H."/>
            <person name="Sun Y.H."/>
            <person name="Ni S.B."/>
            <person name="Chen W.B."/>
            <person name="Zhang X.C."/>
            <person name="Jiao Y.N."/>
            <person name="Eichler E.E."/>
            <person name="Li G.H."/>
            <person name="Liu X."/>
            <person name="Gao L.Z."/>
        </authorList>
    </citation>
    <scope>NUCLEOTIDE SEQUENCE [LARGE SCALE GENOMIC DNA]</scope>
    <source>
        <strain evidence="4">cv. GT1</strain>
        <tissue evidence="3">Leaf</tissue>
    </source>
</reference>
<dbReference type="SMART" id="SM00205">
    <property type="entry name" value="THN"/>
    <property type="match status" value="1"/>
</dbReference>
<comment type="caution">
    <text evidence="3">The sequence shown here is derived from an EMBL/GenBank/DDBJ whole genome shotgun (WGS) entry which is preliminary data.</text>
</comment>
<dbReference type="Proteomes" id="UP000467840">
    <property type="component" value="Chromosome 9"/>
</dbReference>
<dbReference type="Pfam" id="PF00314">
    <property type="entry name" value="Thaumatin"/>
    <property type="match status" value="1"/>
</dbReference>
<evidence type="ECO:0000256" key="1">
    <source>
        <dbReference type="ARBA" id="ARBA00010607"/>
    </source>
</evidence>
<evidence type="ECO:0000256" key="2">
    <source>
        <dbReference type="SAM" id="Phobius"/>
    </source>
</evidence>
<keyword evidence="2" id="KW-0472">Membrane</keyword>
<evidence type="ECO:0000313" key="4">
    <source>
        <dbReference type="Proteomes" id="UP000467840"/>
    </source>
</evidence>
<accession>A0A6A6M0V7</accession>
<dbReference type="PROSITE" id="PS51367">
    <property type="entry name" value="THAUMATIN_2"/>
    <property type="match status" value="1"/>
</dbReference>
<dbReference type="Gene3D" id="2.60.110.10">
    <property type="entry name" value="Thaumatin"/>
    <property type="match status" value="1"/>
</dbReference>
<keyword evidence="2" id="KW-1133">Transmembrane helix</keyword>
<dbReference type="InterPro" id="IPR037176">
    <property type="entry name" value="Osmotin/thaumatin-like_sf"/>
</dbReference>
<dbReference type="EMBL" id="JAAGAX010000008">
    <property type="protein sequence ID" value="KAF2306255.1"/>
    <property type="molecule type" value="Genomic_DNA"/>
</dbReference>
<evidence type="ECO:0008006" key="5">
    <source>
        <dbReference type="Google" id="ProtNLM"/>
    </source>
</evidence>
<name>A0A6A6M0V7_HEVBR</name>
<sequence>MNLSSRETRMDLLSCLNLVIFNVDMLGIIKFFFKLHSYVDWEKLFANVKVQSCRQMDKFFFKLHSYVDWEKLFANVKVQSCRQMDKLHIRLRLQSQTSAATKFGQAYFQMLALHNFPPQASLFNQVNQTPSPCQPPGLAFYGSNFVHPRCHHWQIYLPDRYCVSANIQCSGDGAIPPATLAEFTLNGSYGLDFYDVSLVNGYNLPILIAPQGGTGGNCTITGCGVDLNNACPSELKVMDSENGESVACKSACDALKEPQYCCTGAYNILVHASPALTLSSLKMFALSLYLCL</sequence>
<evidence type="ECO:0000313" key="3">
    <source>
        <dbReference type="EMBL" id="KAF2306255.1"/>
    </source>
</evidence>
<gene>
    <name evidence="3" type="ORF">GH714_015992</name>
</gene>
<proteinExistence type="inferred from homology"/>
<dbReference type="PANTHER" id="PTHR31048">
    <property type="entry name" value="OS03G0233200 PROTEIN"/>
    <property type="match status" value="1"/>
</dbReference>
<comment type="similarity">
    <text evidence="1">Belongs to the thaumatin family.</text>
</comment>
<organism evidence="3 4">
    <name type="scientific">Hevea brasiliensis</name>
    <name type="common">Para rubber tree</name>
    <name type="synonym">Siphonia brasiliensis</name>
    <dbReference type="NCBI Taxonomy" id="3981"/>
    <lineage>
        <taxon>Eukaryota</taxon>
        <taxon>Viridiplantae</taxon>
        <taxon>Streptophyta</taxon>
        <taxon>Embryophyta</taxon>
        <taxon>Tracheophyta</taxon>
        <taxon>Spermatophyta</taxon>
        <taxon>Magnoliopsida</taxon>
        <taxon>eudicotyledons</taxon>
        <taxon>Gunneridae</taxon>
        <taxon>Pentapetalae</taxon>
        <taxon>rosids</taxon>
        <taxon>fabids</taxon>
        <taxon>Malpighiales</taxon>
        <taxon>Euphorbiaceae</taxon>
        <taxon>Crotonoideae</taxon>
        <taxon>Micrandreae</taxon>
        <taxon>Hevea</taxon>
    </lineage>
</organism>
<dbReference type="AlphaFoldDB" id="A0A6A6M0V7"/>
<feature type="transmembrane region" description="Helical" evidence="2">
    <location>
        <begin position="12"/>
        <end position="33"/>
    </location>
</feature>
<dbReference type="SUPFAM" id="SSF49870">
    <property type="entry name" value="Osmotin, thaumatin-like protein"/>
    <property type="match status" value="1"/>
</dbReference>
<dbReference type="InterPro" id="IPR001938">
    <property type="entry name" value="Thaumatin"/>
</dbReference>
<keyword evidence="4" id="KW-1185">Reference proteome</keyword>
<protein>
    <recommendedName>
        <fullName evidence="5">Thaumatin-like protein</fullName>
    </recommendedName>
</protein>